<dbReference type="PANTHER" id="PTHR11575:SF24">
    <property type="entry name" value="5'-NUCLEOTIDASE"/>
    <property type="match status" value="1"/>
</dbReference>
<name>A0A917C2A5_9BACL</name>
<evidence type="ECO:0000313" key="6">
    <source>
        <dbReference type="EMBL" id="GGF64609.1"/>
    </source>
</evidence>
<dbReference type="InterPro" id="IPR001119">
    <property type="entry name" value="SLH_dom"/>
</dbReference>
<dbReference type="Gene3D" id="2.60.40.1260">
    <property type="entry name" value="Lamin Tail domain"/>
    <property type="match status" value="1"/>
</dbReference>
<feature type="chain" id="PRO_5036781846" description="Multifunctional nuclease/2',3'-cyclic-nucleotide 2'-phosphodiesterase/5'-nucleotidase/3'-nucleotidase" evidence="3">
    <location>
        <begin position="34"/>
        <end position="2619"/>
    </location>
</feature>
<dbReference type="GO" id="GO:0046872">
    <property type="term" value="F:metal ion binding"/>
    <property type="evidence" value="ECO:0007669"/>
    <property type="project" value="InterPro"/>
</dbReference>
<feature type="domain" description="LTD" evidence="5">
    <location>
        <begin position="25"/>
        <end position="154"/>
    </location>
</feature>
<dbReference type="InterPro" id="IPR036907">
    <property type="entry name" value="5'-Nucleotdase_C_sf"/>
</dbReference>
<reference evidence="6" key="2">
    <citation type="submission" date="2020-09" db="EMBL/GenBank/DDBJ databases">
        <authorList>
            <person name="Sun Q."/>
            <person name="Zhou Y."/>
        </authorList>
    </citation>
    <scope>NUCLEOTIDE SEQUENCE</scope>
    <source>
        <strain evidence="6">CGMCC 1.16134</strain>
    </source>
</reference>
<evidence type="ECO:0000256" key="2">
    <source>
        <dbReference type="SAM" id="MobiDB-lite"/>
    </source>
</evidence>
<evidence type="ECO:0000259" key="5">
    <source>
        <dbReference type="PROSITE" id="PS51841"/>
    </source>
</evidence>
<feature type="domain" description="SLH" evidence="4">
    <location>
        <begin position="2492"/>
        <end position="2555"/>
    </location>
</feature>
<dbReference type="InterPro" id="IPR059177">
    <property type="entry name" value="GH29D-like_dom"/>
</dbReference>
<dbReference type="InterPro" id="IPR005135">
    <property type="entry name" value="Endo/exonuclease/phosphatase"/>
</dbReference>
<dbReference type="Gene3D" id="3.60.21.10">
    <property type="match status" value="2"/>
</dbReference>
<dbReference type="Proteomes" id="UP000637643">
    <property type="component" value="Unassembled WGS sequence"/>
</dbReference>
<dbReference type="PROSITE" id="PS00785">
    <property type="entry name" value="5_NUCLEOTIDASE_1"/>
    <property type="match status" value="2"/>
</dbReference>
<dbReference type="InterPro" id="IPR008334">
    <property type="entry name" value="5'-Nucleotdase_C"/>
</dbReference>
<dbReference type="SUPFAM" id="SSF56300">
    <property type="entry name" value="Metallo-dependent phosphatases"/>
    <property type="match status" value="2"/>
</dbReference>
<dbReference type="Gene3D" id="3.90.780.10">
    <property type="entry name" value="5'-Nucleotidase, C-terminal domain"/>
    <property type="match status" value="2"/>
</dbReference>
<dbReference type="PROSITE" id="PS51841">
    <property type="entry name" value="LTD"/>
    <property type="match status" value="1"/>
</dbReference>
<dbReference type="CDD" id="cd10283">
    <property type="entry name" value="MnuA_DNase1-like"/>
    <property type="match status" value="1"/>
</dbReference>
<dbReference type="PRINTS" id="PR01607">
    <property type="entry name" value="APYRASEFAMLY"/>
</dbReference>
<feature type="compositionally biased region" description="Low complexity" evidence="2">
    <location>
        <begin position="2207"/>
        <end position="2224"/>
    </location>
</feature>
<dbReference type="SUPFAM" id="SSF55816">
    <property type="entry name" value="5'-nucleotidase (syn. UDP-sugar hydrolase), C-terminal domain"/>
    <property type="match status" value="2"/>
</dbReference>
<dbReference type="Pfam" id="PF00932">
    <property type="entry name" value="LTD"/>
    <property type="match status" value="1"/>
</dbReference>
<keyword evidence="7" id="KW-1185">Reference proteome</keyword>
<evidence type="ECO:0008006" key="8">
    <source>
        <dbReference type="Google" id="ProtNLM"/>
    </source>
</evidence>
<dbReference type="InterPro" id="IPR029052">
    <property type="entry name" value="Metallo-depent_PP-like"/>
</dbReference>
<feature type="compositionally biased region" description="Gly residues" evidence="2">
    <location>
        <begin position="2197"/>
        <end position="2206"/>
    </location>
</feature>
<dbReference type="Pfam" id="PF02872">
    <property type="entry name" value="5_nucleotid_C"/>
    <property type="match status" value="2"/>
</dbReference>
<feature type="domain" description="SLH" evidence="4">
    <location>
        <begin position="2559"/>
        <end position="2619"/>
    </location>
</feature>
<dbReference type="InterPro" id="IPR036691">
    <property type="entry name" value="Endo/exonu/phosph_ase_sf"/>
</dbReference>
<dbReference type="SUPFAM" id="SSF56219">
    <property type="entry name" value="DNase I-like"/>
    <property type="match status" value="1"/>
</dbReference>
<evidence type="ECO:0000313" key="7">
    <source>
        <dbReference type="Proteomes" id="UP000637643"/>
    </source>
</evidence>
<reference evidence="6" key="1">
    <citation type="journal article" date="2014" name="Int. J. Syst. Evol. Microbiol.">
        <title>Complete genome sequence of Corynebacterium casei LMG S-19264T (=DSM 44701T), isolated from a smear-ripened cheese.</title>
        <authorList>
            <consortium name="US DOE Joint Genome Institute (JGI-PGF)"/>
            <person name="Walter F."/>
            <person name="Albersmeier A."/>
            <person name="Kalinowski J."/>
            <person name="Ruckert C."/>
        </authorList>
    </citation>
    <scope>NUCLEOTIDE SEQUENCE</scope>
    <source>
        <strain evidence="6">CGMCC 1.16134</strain>
    </source>
</reference>
<keyword evidence="1 3" id="KW-0732">Signal</keyword>
<feature type="signal peptide" evidence="3">
    <location>
        <begin position="1"/>
        <end position="33"/>
    </location>
</feature>
<dbReference type="InterPro" id="IPR006146">
    <property type="entry name" value="5'-Nucleotdase_CS"/>
</dbReference>
<dbReference type="GO" id="GO:0016788">
    <property type="term" value="F:hydrolase activity, acting on ester bonds"/>
    <property type="evidence" value="ECO:0007669"/>
    <property type="project" value="InterPro"/>
</dbReference>
<feature type="domain" description="SLH" evidence="4">
    <location>
        <begin position="2432"/>
        <end position="2491"/>
    </location>
</feature>
<comment type="caution">
    <text evidence="6">The sequence shown here is derived from an EMBL/GenBank/DDBJ whole genome shotgun (WGS) entry which is preliminary data.</text>
</comment>
<dbReference type="PANTHER" id="PTHR11575">
    <property type="entry name" value="5'-NUCLEOTIDASE-RELATED"/>
    <property type="match status" value="1"/>
</dbReference>
<organism evidence="6 7">
    <name type="scientific">Paenibacillus albidus</name>
    <dbReference type="NCBI Taxonomy" id="2041023"/>
    <lineage>
        <taxon>Bacteria</taxon>
        <taxon>Bacillati</taxon>
        <taxon>Bacillota</taxon>
        <taxon>Bacilli</taxon>
        <taxon>Bacillales</taxon>
        <taxon>Paenibacillaceae</taxon>
        <taxon>Paenibacillus</taxon>
    </lineage>
</organism>
<dbReference type="Pfam" id="PF00395">
    <property type="entry name" value="SLH"/>
    <property type="match status" value="3"/>
</dbReference>
<feature type="region of interest" description="Disordered" evidence="2">
    <location>
        <begin position="193"/>
        <end position="223"/>
    </location>
</feature>
<dbReference type="EMBL" id="BMKR01000003">
    <property type="protein sequence ID" value="GGF64609.1"/>
    <property type="molecule type" value="Genomic_DNA"/>
</dbReference>
<dbReference type="PROSITE" id="PS51272">
    <property type="entry name" value="SLH"/>
    <property type="match status" value="3"/>
</dbReference>
<dbReference type="InterPro" id="IPR006179">
    <property type="entry name" value="5_nucleotidase/apyrase"/>
</dbReference>
<dbReference type="SUPFAM" id="SSF74853">
    <property type="entry name" value="Lamin A/C globular tail domain"/>
    <property type="match status" value="1"/>
</dbReference>
<dbReference type="InterPro" id="IPR036415">
    <property type="entry name" value="Lamin_tail_dom_sf"/>
</dbReference>
<dbReference type="InterPro" id="IPR004843">
    <property type="entry name" value="Calcineurin-like_PHP"/>
</dbReference>
<feature type="region of interest" description="Disordered" evidence="2">
    <location>
        <begin position="2182"/>
        <end position="2224"/>
    </location>
</feature>
<dbReference type="Gene3D" id="3.60.10.10">
    <property type="entry name" value="Endonuclease/exonuclease/phosphatase"/>
    <property type="match status" value="1"/>
</dbReference>
<proteinExistence type="predicted"/>
<dbReference type="Pfam" id="PF19580">
    <property type="entry name" value="Exo_endo_phos_3"/>
    <property type="match status" value="1"/>
</dbReference>
<dbReference type="GO" id="GO:0000166">
    <property type="term" value="F:nucleotide binding"/>
    <property type="evidence" value="ECO:0007669"/>
    <property type="project" value="InterPro"/>
</dbReference>
<gene>
    <name evidence="6" type="ORF">GCM10010912_06980</name>
</gene>
<dbReference type="InterPro" id="IPR001322">
    <property type="entry name" value="Lamin_tail_dom"/>
</dbReference>
<protein>
    <recommendedName>
        <fullName evidence="8">Multifunctional nuclease/2',3'-cyclic-nucleotide 2'-phosphodiesterase/5'-nucleotidase/3'-nucleotidase</fullName>
    </recommendedName>
</protein>
<dbReference type="CDD" id="cd04486">
    <property type="entry name" value="YhcR_OBF_like"/>
    <property type="match status" value="1"/>
</dbReference>
<dbReference type="Pfam" id="PF00149">
    <property type="entry name" value="Metallophos"/>
    <property type="match status" value="2"/>
</dbReference>
<dbReference type="Pfam" id="PF13290">
    <property type="entry name" value="CHB_HEX_C_1"/>
    <property type="match status" value="1"/>
</dbReference>
<accession>A0A917C2A5</accession>
<evidence type="ECO:0000256" key="1">
    <source>
        <dbReference type="ARBA" id="ARBA00022729"/>
    </source>
</evidence>
<dbReference type="GO" id="GO:0009166">
    <property type="term" value="P:nucleotide catabolic process"/>
    <property type="evidence" value="ECO:0007669"/>
    <property type="project" value="InterPro"/>
</dbReference>
<evidence type="ECO:0000256" key="3">
    <source>
        <dbReference type="SAM" id="SignalP"/>
    </source>
</evidence>
<evidence type="ECO:0000259" key="4">
    <source>
        <dbReference type="PROSITE" id="PS51272"/>
    </source>
</evidence>
<sequence length="2619" mass="276058">MRLSSRLRKWLVSGLAVLLAAGNIFPAVQTAQAAPDNSKVVISQVYGGGGNSGAEYKNDFIELYNPTNQPVDLTGWKVRYASATGSFGDSNNTSLTGTIQPGGYLLIQQVAGAGGTKDLPQPDLTGSIAMSGTNGKVDLVNNAGQVIDLVGYGTATGGEGSPASALSGSTAAIRLALSGAPAGSRGLDTDNNAADFSVGAPDPRNSSYGLAPDTASPVTAAPAPNAWPAGTEVTLSSPTVSASVYAAVYTSGNNGTYAPYSSPILINGDTTIRAYASEPNLPDSPVSEFSYTILSKTDIAAARTAPKSQNVATSGIVTHIDGTKTYIQDESGAIVLYNFPAFASAGDRVDVSGVMDIYSNLQELKPVTGLDYSVIEPNAGVPAPKPLTAADLSAANGEQHEAELVTLENVTITSKNGSTVTASQGGTTFTVYSGSAKLAEGKTFDRITGVVEQFNANYQLVPLNDNALVEETFSVTASPAAGRIIIGSEVTLSSPTVGAAVHYTLDGTDPTAASTLYTTPIKVDQDVTIKAVAVANGETSKVFSFAYVASEVPRIHDIQGESHTSDFASQTVTDVEGIVTQYGYYFSDGKYRGFFMQDPQPDNNPNTSEAIYVFSTNEAEKPAIGDLVSVTGKVSEYNEGSSSNLTSTQITPTSLKKLASGQAQPEPVVLGKGGRVIPSSLIDNDEMKEFQPEEDAIDFYESLEGMLVKLPTPAILSPYWTSGNGNSLLYNIPTRVDNDFQDVITPAGGLVLKGAGNLNPQRLLIAYSNPGMEVGTGDTFAGDVTGVIGYNNGNFKVIPANGSLPSITPNPTQQETTTLTAQDSKLLIASYNIENYYPGVGPAKTQKLAESITANMKKPDIIGVVEMQDGDGEADSGTVEADASALITAIQNAGGPLYKYVDIAPENKKDGGAPGGNIRVGFLYNPARVQLADSVNGEKGSATQAVAYDAASGKLTYNPGRIAPADSAFASSRKPLAAQFEFQGEQIIVIANHFNSKGGDNGPFGKTQPPVLSSETQRHQIAAIVNAFTKDILTANPDANIVALGDLNDFQFTETATILKGNELDNLIDKLPVNEQYTYTYDGNSQVLDHILVSKNLSAAAQVDVVHLNADFPASRGRVSDHDAVMAQIDFKGNTLFPLTVLHTNDTHANLDTTSSPNSVLRRVTAIKEAKASSTNPILVDAGDVFSGTLYFNKYLGQADLAFMNLVDYDAMTFGNHEFDKDSTVLSKFIDNAKFPFVSSNVNFSADEILSSRFKNEIGKPGADATIYPALIMEVDGEQIGLIGLTTEDTANIASPGAVTFDNAAAKASATVAMLQAEKINKIIVLSHLGYDEDVKLAKAVSGIDIIVGGHSHTKLDQAVVDHTDANAPKLIVQTGEKGQFLGKLQVMFSEDGVLDSWNNELISIDAKTGSTYNITEDPEAKVILDRDYKPGIQELSNAEVGTSNVVLNGVRNDVRTKETNLGNLIADGMLAAAKAAGTHAVIALQNGGGIRDSINAGPITQGEVLTVLPFNNDLVTITLTGQEIKEALENGVSKLPAADGRFPHVAGMRFYYDSTKPVNERVQRIEVKNGGTYVPLDLSASYEVATNAFTAKGGDFYASLEQAYKEGRVNLLYLPDYEVFTNYIQSVGTVTADTSAVEGRIVDLNGSPLPEEDFSLRILHTNDTHSHLETVVKRMTAIKQERTGNTLLLDAGDVFSGTLYFTKFEGLADLSFMNYIGYDAMTFGNHEFDKGLPALRTFVDKANFPLVSSNIDFTSKDNELKEIYNDTVGVIKNDASELKGQIYPAVVKEVYGEQVAIFGLTTEDTVGLSSPGSNITFEDYKTSAERTVAMLQAQGINKIIALSHLGYTVDAQLAEQVAGIDVIVGGHSHTKLNQPVVKNADGERTLIVQTGEYGQHLGELDVAFDDKGLITSYNGRLLDVSTFAEDQEAKAMLAKYDEELAEIRKTVVGNTAVELNVNRMIDGKSTRVVRKEETNLGNLIADGINSKSKELLAKLLTPADSSSIQGYVAIQNGGGIRAGINAGEITLEEVLTVMPFSNSLVALKVTGQELIDSLENSVSGLESDQGRFAQVSGMKYTYDSTRKAEIINPTTNELQQKGERIVSVEIRQADGSYKPVDPQAYYILSTNSFMAGGGDFYRSLAKAKADGRYYELYLPDYEVFTAYLEQVGTVTMGTEGRITDLKGGLVTPTPAPTTAPGGGGGGAGTGITPTATPAATATPGASTAPAVPAQVTTLAAEDLAARLAALPSGSTELVIPVTASAGGAQIVLPASVLIQQAAAQPNTVLTFTTAGTSYSLPLSVINVTALSNQLGTNDFTITVSMLQADTAILSRLKEALTSQQGTVTLAGPVIEFSVEASAGNKRIPMDSFGDTFVKRSISTSTALNTHNATGVVFDPAAGKLSFVPSVLSTRADGTTTATITRNSNSYYTVVQSARTFTDLSGHWAKSTVELLASKLIISGTSVTAFSPSQSVTRAEFAALITRSLGLATVSGGTSFSDVSSGKWYAGDIQTAAAAGLLSGYTDGTFRPDSPISRQEMASILAKAMKYTGKSLNADLAGLAKFSDAANLPDWSKAAVAEIAAEGIIQGTPDGSFAPQKQATRAEAATMLEKTLRSLQFIN</sequence>